<dbReference type="Pfam" id="PF13927">
    <property type="entry name" value="Ig_3"/>
    <property type="match status" value="1"/>
</dbReference>
<evidence type="ECO:0000313" key="7">
    <source>
        <dbReference type="EMBL" id="CAH3194300.1"/>
    </source>
</evidence>
<evidence type="ECO:0000259" key="6">
    <source>
        <dbReference type="PROSITE" id="PS50835"/>
    </source>
</evidence>
<dbReference type="EMBL" id="CALNXI010003784">
    <property type="protein sequence ID" value="CAH3194300.1"/>
    <property type="molecule type" value="Genomic_DNA"/>
</dbReference>
<accession>A0ABN8SWH4</accession>
<keyword evidence="5" id="KW-0393">Immunoglobulin domain</keyword>
<dbReference type="InterPro" id="IPR013783">
    <property type="entry name" value="Ig-like_fold"/>
</dbReference>
<dbReference type="Pfam" id="PF07679">
    <property type="entry name" value="I-set"/>
    <property type="match status" value="1"/>
</dbReference>
<reference evidence="7 8" key="1">
    <citation type="submission" date="2022-05" db="EMBL/GenBank/DDBJ databases">
        <authorList>
            <consortium name="Genoscope - CEA"/>
            <person name="William W."/>
        </authorList>
    </citation>
    <scope>NUCLEOTIDE SEQUENCE [LARGE SCALE GENOMIC DNA]</scope>
</reference>
<evidence type="ECO:0000256" key="2">
    <source>
        <dbReference type="ARBA" id="ARBA00023136"/>
    </source>
</evidence>
<dbReference type="PROSITE" id="PS50835">
    <property type="entry name" value="IG_LIKE"/>
    <property type="match status" value="2"/>
</dbReference>
<dbReference type="InterPro" id="IPR003599">
    <property type="entry name" value="Ig_sub"/>
</dbReference>
<dbReference type="InterPro" id="IPR051275">
    <property type="entry name" value="Cell_adhesion_signaling"/>
</dbReference>
<keyword evidence="2" id="KW-0472">Membrane</keyword>
<name>A0ABN8SWH4_9CNID</name>
<feature type="domain" description="Ig-like" evidence="6">
    <location>
        <begin position="256"/>
        <end position="339"/>
    </location>
</feature>
<sequence length="371" mass="42118">VNRQFKSISTRFNFFFPFPSALDNFGIVEPFPANIYPIEFTSAQVTCVAFDSAGIKTPERIQFMRKDWYARYTNITANDNIYFTNRTEEVDKVSSTDGKKLKKLFVTMHIRNVTLEDDSTYGQLGRYECHAFAVGSPLVEDRHGFTINVILRNEIPSVSTTEVNMLQHGDSITIFCNITKTSQRTRLKRISWLKNGVVQQSVRNPDPDNLADSLAPLVIKNAAAGDGGNYSCELELRLRNIKPYNVSDSTMITIAPWFDRPQEDTELKKFKEESVSFQCPAKGFPLNVEWKFQKSGEDNKRSCISGSDAKYRIHRSGIYAPYVLTVNDLQYNDSGSYYCCLPSNCSNDVKSNCHRFVLGVRGKKSFIVLSI</sequence>
<evidence type="ECO:0000256" key="5">
    <source>
        <dbReference type="ARBA" id="ARBA00023319"/>
    </source>
</evidence>
<evidence type="ECO:0000256" key="4">
    <source>
        <dbReference type="ARBA" id="ARBA00023180"/>
    </source>
</evidence>
<dbReference type="InterPro" id="IPR007110">
    <property type="entry name" value="Ig-like_dom"/>
</dbReference>
<proteinExistence type="predicted"/>
<dbReference type="InterPro" id="IPR013098">
    <property type="entry name" value="Ig_I-set"/>
</dbReference>
<organism evidence="7 8">
    <name type="scientific">Porites evermanni</name>
    <dbReference type="NCBI Taxonomy" id="104178"/>
    <lineage>
        <taxon>Eukaryota</taxon>
        <taxon>Metazoa</taxon>
        <taxon>Cnidaria</taxon>
        <taxon>Anthozoa</taxon>
        <taxon>Hexacorallia</taxon>
        <taxon>Scleractinia</taxon>
        <taxon>Fungiina</taxon>
        <taxon>Poritidae</taxon>
        <taxon>Porites</taxon>
    </lineage>
</organism>
<keyword evidence="8" id="KW-1185">Reference proteome</keyword>
<evidence type="ECO:0000313" key="8">
    <source>
        <dbReference type="Proteomes" id="UP001159427"/>
    </source>
</evidence>
<keyword evidence="3" id="KW-1015">Disulfide bond</keyword>
<evidence type="ECO:0000256" key="3">
    <source>
        <dbReference type="ARBA" id="ARBA00023157"/>
    </source>
</evidence>
<dbReference type="SUPFAM" id="SSF48726">
    <property type="entry name" value="Immunoglobulin"/>
    <property type="match status" value="2"/>
</dbReference>
<gene>
    <name evidence="7" type="ORF">PEVE_00027506</name>
</gene>
<feature type="domain" description="Ig-like" evidence="6">
    <location>
        <begin position="156"/>
        <end position="253"/>
    </location>
</feature>
<dbReference type="Gene3D" id="2.60.40.10">
    <property type="entry name" value="Immunoglobulins"/>
    <property type="match status" value="2"/>
</dbReference>
<comment type="subcellular location">
    <subcellularLocation>
        <location evidence="1">Membrane</location>
        <topology evidence="1">Single-pass type I membrane protein</topology>
    </subcellularLocation>
</comment>
<evidence type="ECO:0000256" key="1">
    <source>
        <dbReference type="ARBA" id="ARBA00004479"/>
    </source>
</evidence>
<dbReference type="InterPro" id="IPR036179">
    <property type="entry name" value="Ig-like_dom_sf"/>
</dbReference>
<dbReference type="SMART" id="SM00409">
    <property type="entry name" value="IG"/>
    <property type="match status" value="3"/>
</dbReference>
<dbReference type="PANTHER" id="PTHR11640">
    <property type="entry name" value="NEPHRIN"/>
    <property type="match status" value="1"/>
</dbReference>
<feature type="non-terminal residue" evidence="7">
    <location>
        <position position="371"/>
    </location>
</feature>
<feature type="non-terminal residue" evidence="7">
    <location>
        <position position="1"/>
    </location>
</feature>
<comment type="caution">
    <text evidence="7">The sequence shown here is derived from an EMBL/GenBank/DDBJ whole genome shotgun (WGS) entry which is preliminary data.</text>
</comment>
<protein>
    <recommendedName>
        <fullName evidence="6">Ig-like domain-containing protein</fullName>
    </recommendedName>
</protein>
<keyword evidence="4" id="KW-0325">Glycoprotein</keyword>
<dbReference type="Proteomes" id="UP001159427">
    <property type="component" value="Unassembled WGS sequence"/>
</dbReference>